<dbReference type="InterPro" id="IPR004843">
    <property type="entry name" value="Calcineurin-like_PHP"/>
</dbReference>
<feature type="domain" description="SLH" evidence="3">
    <location>
        <begin position="1779"/>
        <end position="1837"/>
    </location>
</feature>
<dbReference type="InterPro" id="IPR003961">
    <property type="entry name" value="FN3_dom"/>
</dbReference>
<evidence type="ECO:0000259" key="4">
    <source>
        <dbReference type="PROSITE" id="PS51841"/>
    </source>
</evidence>
<dbReference type="Pfam" id="PF00149">
    <property type="entry name" value="Metallophos"/>
    <property type="match status" value="1"/>
</dbReference>
<dbReference type="InterPro" id="IPR036116">
    <property type="entry name" value="FN3_sf"/>
</dbReference>
<comment type="caution">
    <text evidence="5">The sequence shown here is derived from an EMBL/GenBank/DDBJ whole genome shotgun (WGS) entry which is preliminary data.</text>
</comment>
<name>A0ABV4V3I9_9BACL</name>
<dbReference type="InterPro" id="IPR001322">
    <property type="entry name" value="Lamin_tail_dom"/>
</dbReference>
<dbReference type="PANTHER" id="PTHR43143:SF5">
    <property type="entry name" value="SECRETED PROTEIN"/>
    <property type="match status" value="1"/>
</dbReference>
<dbReference type="PROSITE" id="PS51272">
    <property type="entry name" value="SLH"/>
    <property type="match status" value="3"/>
</dbReference>
<gene>
    <name evidence="5" type="ORF">ACEU3E_20915</name>
</gene>
<dbReference type="InterPro" id="IPR036415">
    <property type="entry name" value="Lamin_tail_dom_sf"/>
</dbReference>
<protein>
    <submittedName>
        <fullName evidence="5">S-layer homology domain-containing protein</fullName>
    </submittedName>
</protein>
<dbReference type="Pfam" id="PF00932">
    <property type="entry name" value="LTD"/>
    <property type="match status" value="1"/>
</dbReference>
<proteinExistence type="predicted"/>
<evidence type="ECO:0000259" key="2">
    <source>
        <dbReference type="PROSITE" id="PS50853"/>
    </source>
</evidence>
<accession>A0ABV4V3I9</accession>
<feature type="region of interest" description="Disordered" evidence="1">
    <location>
        <begin position="1662"/>
        <end position="1717"/>
    </location>
</feature>
<feature type="domain" description="LTD" evidence="4">
    <location>
        <begin position="328"/>
        <end position="471"/>
    </location>
</feature>
<dbReference type="PANTHER" id="PTHR43143">
    <property type="entry name" value="METALLOPHOSPHOESTERASE, CALCINEURIN SUPERFAMILY"/>
    <property type="match status" value="1"/>
</dbReference>
<dbReference type="SMART" id="SM00060">
    <property type="entry name" value="FN3"/>
    <property type="match status" value="2"/>
</dbReference>
<evidence type="ECO:0000313" key="6">
    <source>
        <dbReference type="Proteomes" id="UP001575622"/>
    </source>
</evidence>
<dbReference type="SUPFAM" id="SSF74853">
    <property type="entry name" value="Lamin A/C globular tail domain"/>
    <property type="match status" value="1"/>
</dbReference>
<dbReference type="InterPro" id="IPR051918">
    <property type="entry name" value="STPP_CPPED1"/>
</dbReference>
<evidence type="ECO:0000259" key="3">
    <source>
        <dbReference type="PROSITE" id="PS51272"/>
    </source>
</evidence>
<dbReference type="InterPro" id="IPR029052">
    <property type="entry name" value="Metallo-depent_PP-like"/>
</dbReference>
<dbReference type="Gene3D" id="2.60.40.10">
    <property type="entry name" value="Immunoglobulins"/>
    <property type="match status" value="3"/>
</dbReference>
<feature type="compositionally biased region" description="Low complexity" evidence="1">
    <location>
        <begin position="1662"/>
        <end position="1691"/>
    </location>
</feature>
<dbReference type="CDD" id="cd00063">
    <property type="entry name" value="FN3"/>
    <property type="match status" value="2"/>
</dbReference>
<dbReference type="EMBL" id="JBHDLN010000010">
    <property type="protein sequence ID" value="MFB0844657.1"/>
    <property type="molecule type" value="Genomic_DNA"/>
</dbReference>
<feature type="domain" description="Fibronectin type-III" evidence="2">
    <location>
        <begin position="1489"/>
        <end position="1575"/>
    </location>
</feature>
<organism evidence="5 6">
    <name type="scientific">Paenibacillus oleatilyticus</name>
    <dbReference type="NCBI Taxonomy" id="2594886"/>
    <lineage>
        <taxon>Bacteria</taxon>
        <taxon>Bacillati</taxon>
        <taxon>Bacillota</taxon>
        <taxon>Bacilli</taxon>
        <taxon>Bacillales</taxon>
        <taxon>Paenibacillaceae</taxon>
        <taxon>Paenibacillus</taxon>
    </lineage>
</organism>
<sequence>MFNRKWKSWVSALTVGGLLLGLLPPGGWGTPAAEAAGTPDYGKVPKLLITELVPDSSNVAGKAVDAYEFIEVYNNSKQTVNFKDYTLAYLAGSSETVWSAVYNNDMAIAPQQTIVLWVMNADNTNEPTTAFNANYGTSLQENVNLFRVNGGGGMSNSAPRSLLVKDKSGSVISSASYQNDAQTVQDMGIVYQYPTDGSVNMTMSSAGTTAASPGRVEAFQVPALTPDDVPSGSNLQINHKPPAEASNADDLPISAVFTGNQQTVTAAVYYKTGSQSVFSSLPMAPAPGGGYTAKIPRESLAESVLQYFIQAKDGSRTVTSETYTVTVKLPDFDYSKLPPILVTELLPNSTNVGGADGYEFIEIYNNTDKPINFKDYKLFYRYTDSGPEDDVIWPTDREDLILPPKKPFVFWVINSQNTAKTVADFNAAYQTNLLENTDIVKVYSDGMANGSKRGVSIGTNTHVDVSVAYYDGSLPNETKENYGIVYKYPMDGTGTMIKASAGLKTASPGSLEPWQVPAQSLIVTPDTSAPTVANLTQKSQVEQWSNLELVADAKDDRQVLTTALYFRSDNQAEYTKRYLYQNYNDKKYHYTVYSPDLIGKTYIEYYFKVSDGTNETTSPVYRSNVTGGMNKDSLRLNLKDGELVSGQRIVKAAAGQFGPDAVKLAIDGQDLSSQTYAAMESDAYFAFEAASVDYYFKNAVTIGKEIIYTFQDPIPTYQTLSVPIGADRLRAGSNVFSIRAGSKSSPFDDRPEENKDDFNVKNVRLVLADGTALYDPKYANKEKEIKMGDSEGRFEALDFQFNLDANQLKAKAYAWDTKQLSDGVHQVTATSAVYGTVTANVTVDNTAPVIEPSVESGKVYRGGITLEAKVTDAQTGVKAIEAVLNGKPVTLPYVTTSSQLGKGTYTLVIRAADNVGNKAESTVSFEVPEEDPHKPTVVAPVDGQTGVDPNAVLKVQVEDPNNDAMNVAFYRGFHYGGSHRAGLTAKRGAADIEPPKQLELAGEKAFTEEDYRKIDAVDGDYLVDDSVGQFPYHRFEAKLDPSVQATDRVKVEWKGKSLEGRKVSLYGWSPKAQQWTMLDSKVAGAEDFALTATVTAGEYNTNGTIQLIVQDELPVSQQPYDFSFLWMSDTQYYSESYPEIYRRNVQWIAENQDAMKIKYVVHTGDIVDEADKEYQWIEADRNMKVLEDAKVPYGVLAGNHDVSHQLSDYTQYWKYFGEDRFKKQPTFGGSYQNNRGHYDLVSAGGNDFIFVYMGWNIGDAEIQWMDEVLKQYPDRRAILNFHEFLLVSGNRAPIADKIYEQVVKPNKNVIAVLSGHYHDAETKIDPIDDDGDGKPDRTVYQMLADYQGAEKGGLGYIRLLQFDVNKNKIYVKTYSPYLDDYNYYDPKEYPGKDELELDVNLTPMQKRVATDYMSISVYTDQAIGQAAQVAGGQEASVVWSGLQPQSYYQWYVRAADNNSGQTLSDIWGFTTGDLTPTDDTDKAAPVWPEGSALKASDVTDTAVTLSWSAATDNVAVTGYRIKNGDQELVKLTGDKLSYRVTGLSSDTRYTFQVEAVDAAGNWTAGPSVAVRTESVPVWPEGSALKAMDVTDTAVTLSWSAATDNVAVTGYRIKNGDQELVKLTGDKLSYRVMGLSSDTRYTFQVEAVDAAGNWTAGPSVAVVTESSSSSSEDSSGSSSNGSGTGANPGTPAKPEQPASPKPGKETPTAPTPVPAANPFRDVTESYSWASEAIAVLASKGIIQGTSDTTFEPGQNITRADFITLLVRALGLKGDFDSNFSDVNPSDYYYQAIGIAKKLGITDGVGDNKFNPKEKISRQDLMVLTARALDVSKKLEIRGAAADLASYSDKAAVASYATNSVAAMVKAGIVEGNGSGLNPQGQATRAETAVILYRIFKKL</sequence>
<dbReference type="InterPro" id="IPR001119">
    <property type="entry name" value="SLH_dom"/>
</dbReference>
<dbReference type="PROSITE" id="PS50853">
    <property type="entry name" value="FN3"/>
    <property type="match status" value="2"/>
</dbReference>
<dbReference type="RefSeq" id="WP_373954827.1">
    <property type="nucleotide sequence ID" value="NZ_JBHDLN010000010.1"/>
</dbReference>
<feature type="domain" description="SLH" evidence="3">
    <location>
        <begin position="1715"/>
        <end position="1778"/>
    </location>
</feature>
<feature type="domain" description="SLH" evidence="3">
    <location>
        <begin position="1842"/>
        <end position="1897"/>
    </location>
</feature>
<dbReference type="Pfam" id="PF00395">
    <property type="entry name" value="SLH"/>
    <property type="match status" value="3"/>
</dbReference>
<feature type="domain" description="LTD" evidence="4">
    <location>
        <begin position="27"/>
        <end position="195"/>
    </location>
</feature>
<evidence type="ECO:0000256" key="1">
    <source>
        <dbReference type="SAM" id="MobiDB-lite"/>
    </source>
</evidence>
<dbReference type="PROSITE" id="PS51841">
    <property type="entry name" value="LTD"/>
    <property type="match status" value="2"/>
</dbReference>
<evidence type="ECO:0000313" key="5">
    <source>
        <dbReference type="EMBL" id="MFB0844657.1"/>
    </source>
</evidence>
<dbReference type="Pfam" id="PF00041">
    <property type="entry name" value="fn3"/>
    <property type="match status" value="2"/>
</dbReference>
<feature type="domain" description="Fibronectin type-III" evidence="2">
    <location>
        <begin position="1580"/>
        <end position="1669"/>
    </location>
</feature>
<dbReference type="Gene3D" id="3.60.21.10">
    <property type="match status" value="1"/>
</dbReference>
<dbReference type="SUPFAM" id="SSF56300">
    <property type="entry name" value="Metallo-dependent phosphatases"/>
    <property type="match status" value="1"/>
</dbReference>
<keyword evidence="6" id="KW-1185">Reference proteome</keyword>
<reference evidence="5 6" key="1">
    <citation type="submission" date="2024-09" db="EMBL/GenBank/DDBJ databases">
        <authorList>
            <person name="Makale K.P.P."/>
            <person name="Makhzoum A."/>
            <person name="Rantong G."/>
            <person name="Rahube T.O."/>
        </authorList>
    </citation>
    <scope>NUCLEOTIDE SEQUENCE [LARGE SCALE GENOMIC DNA]</scope>
    <source>
        <strain evidence="5 6">KM_D13</strain>
    </source>
</reference>
<dbReference type="Gene3D" id="2.60.40.1260">
    <property type="entry name" value="Lamin Tail domain"/>
    <property type="match status" value="1"/>
</dbReference>
<dbReference type="Proteomes" id="UP001575622">
    <property type="component" value="Unassembled WGS sequence"/>
</dbReference>
<dbReference type="InterPro" id="IPR013783">
    <property type="entry name" value="Ig-like_fold"/>
</dbReference>
<dbReference type="SUPFAM" id="SSF49265">
    <property type="entry name" value="Fibronectin type III"/>
    <property type="match status" value="1"/>
</dbReference>